<evidence type="ECO:0000313" key="3">
    <source>
        <dbReference type="Proteomes" id="UP000239415"/>
    </source>
</evidence>
<dbReference type="PROSITE" id="PS50943">
    <property type="entry name" value="HTH_CROC1"/>
    <property type="match status" value="1"/>
</dbReference>
<dbReference type="GO" id="GO:0003677">
    <property type="term" value="F:DNA binding"/>
    <property type="evidence" value="ECO:0007669"/>
    <property type="project" value="InterPro"/>
</dbReference>
<comment type="caution">
    <text evidence="2">The sequence shown here is derived from an EMBL/GenBank/DDBJ whole genome shotgun (WGS) entry which is preliminary data.</text>
</comment>
<sequence>MSSSPLVRRLRLGAALRDLRKAAGNISAEELGKRLGWSRIIVTRLESDDERKPDVGKVMSYLEACGVDEADERYRTLVRVARDAAETGWWETRPYARMGARLARIANLETGAKEIREFQLVMFPGLVQTPAMARYLAEVAIAEGDAIDLETNLAARKRRQGIITDPDGADYELIVEEQAIRRLIAPANIMAEQLAHVLTLAERPNVTVRVMPVDARLEGLPPRTPFGVYSYADPGDPTVVAVDTVTEDLLITEPGPADRYVRLWKRLHDAALSPKESAEFISTVASSLPTEARP</sequence>
<gene>
    <name evidence="2" type="ORF">CLV67_101278</name>
</gene>
<dbReference type="Pfam" id="PF13560">
    <property type="entry name" value="HTH_31"/>
    <property type="match status" value="1"/>
</dbReference>
<dbReference type="InterPro" id="IPR043917">
    <property type="entry name" value="DUF5753"/>
</dbReference>
<evidence type="ECO:0000259" key="1">
    <source>
        <dbReference type="PROSITE" id="PS50943"/>
    </source>
</evidence>
<organism evidence="2 3">
    <name type="scientific">Actinoplanes italicus</name>
    <dbReference type="NCBI Taxonomy" id="113567"/>
    <lineage>
        <taxon>Bacteria</taxon>
        <taxon>Bacillati</taxon>
        <taxon>Actinomycetota</taxon>
        <taxon>Actinomycetes</taxon>
        <taxon>Micromonosporales</taxon>
        <taxon>Micromonosporaceae</taxon>
        <taxon>Actinoplanes</taxon>
    </lineage>
</organism>
<keyword evidence="3" id="KW-1185">Reference proteome</keyword>
<dbReference type="SUPFAM" id="SSF47413">
    <property type="entry name" value="lambda repressor-like DNA-binding domains"/>
    <property type="match status" value="1"/>
</dbReference>
<dbReference type="Proteomes" id="UP000239415">
    <property type="component" value="Unassembled WGS sequence"/>
</dbReference>
<name>A0A2T0KP92_9ACTN</name>
<evidence type="ECO:0000313" key="2">
    <source>
        <dbReference type="EMBL" id="PRX25561.1"/>
    </source>
</evidence>
<protein>
    <submittedName>
        <fullName evidence="2">Helix-turn-helix protein</fullName>
    </submittedName>
</protein>
<proteinExistence type="predicted"/>
<reference evidence="2 3" key="1">
    <citation type="submission" date="2018-03" db="EMBL/GenBank/DDBJ databases">
        <title>Genomic Encyclopedia of Archaeal and Bacterial Type Strains, Phase II (KMG-II): from individual species to whole genera.</title>
        <authorList>
            <person name="Goeker M."/>
        </authorList>
    </citation>
    <scope>NUCLEOTIDE SEQUENCE [LARGE SCALE GENOMIC DNA]</scope>
    <source>
        <strain evidence="2 3">DSM 43146</strain>
    </source>
</reference>
<dbReference type="EMBL" id="PVMZ01000001">
    <property type="protein sequence ID" value="PRX25561.1"/>
    <property type="molecule type" value="Genomic_DNA"/>
</dbReference>
<dbReference type="InterPro" id="IPR010982">
    <property type="entry name" value="Lambda_DNA-bd_dom_sf"/>
</dbReference>
<dbReference type="AlphaFoldDB" id="A0A2T0KP92"/>
<dbReference type="OrthoDB" id="5177725at2"/>
<dbReference type="RefSeq" id="WP_106315288.1">
    <property type="nucleotide sequence ID" value="NZ_BOMO01000024.1"/>
</dbReference>
<dbReference type="CDD" id="cd00093">
    <property type="entry name" value="HTH_XRE"/>
    <property type="match status" value="1"/>
</dbReference>
<dbReference type="Pfam" id="PF19054">
    <property type="entry name" value="DUF5753"/>
    <property type="match status" value="1"/>
</dbReference>
<dbReference type="Gene3D" id="1.10.260.40">
    <property type="entry name" value="lambda repressor-like DNA-binding domains"/>
    <property type="match status" value="1"/>
</dbReference>
<dbReference type="SMART" id="SM00530">
    <property type="entry name" value="HTH_XRE"/>
    <property type="match status" value="1"/>
</dbReference>
<dbReference type="InterPro" id="IPR001387">
    <property type="entry name" value="Cro/C1-type_HTH"/>
</dbReference>
<feature type="domain" description="HTH cro/C1-type" evidence="1">
    <location>
        <begin position="16"/>
        <end position="73"/>
    </location>
</feature>
<accession>A0A2T0KP92</accession>